<proteinExistence type="predicted"/>
<organism evidence="1 2">
    <name type="scientific">Rubrobacter xylanophilus</name>
    <dbReference type="NCBI Taxonomy" id="49319"/>
    <lineage>
        <taxon>Bacteria</taxon>
        <taxon>Bacillati</taxon>
        <taxon>Actinomycetota</taxon>
        <taxon>Rubrobacteria</taxon>
        <taxon>Rubrobacterales</taxon>
        <taxon>Rubrobacteraceae</taxon>
        <taxon>Rubrobacter</taxon>
    </lineage>
</organism>
<dbReference type="OrthoDB" id="5516777at2"/>
<accession>A0A510HFE3</accession>
<dbReference type="AlphaFoldDB" id="A0A510HFE3"/>
<evidence type="ECO:0008006" key="3">
    <source>
        <dbReference type="Google" id="ProtNLM"/>
    </source>
</evidence>
<evidence type="ECO:0000313" key="2">
    <source>
        <dbReference type="Proteomes" id="UP000318065"/>
    </source>
</evidence>
<protein>
    <recommendedName>
        <fullName evidence="3">Hemerythrin-like domain-containing protein</fullName>
    </recommendedName>
</protein>
<dbReference type="RefSeq" id="WP_143526772.1">
    <property type="nucleotide sequence ID" value="NZ_AP019791.1"/>
</dbReference>
<keyword evidence="2" id="KW-1185">Reference proteome</keyword>
<dbReference type="Gene3D" id="1.20.120.520">
    <property type="entry name" value="nmb1532 protein domain like"/>
    <property type="match status" value="1"/>
</dbReference>
<dbReference type="Proteomes" id="UP000318065">
    <property type="component" value="Chromosome"/>
</dbReference>
<gene>
    <name evidence="1" type="ORF">RxyAA322_05080</name>
</gene>
<sequence length="226" mass="25930">MAPGPPAGSRTRIGELIRSFPAAGLVLSRYGFSGELQEEDTTLEQFARQRGVPTGRLLGELGRVAEVSLGEPPPESFLALAGVHEWVDELFLSHQEALLEQNTPLAAELLERVYEGQRRHIGVEEEILLPVYARAGRIPGGDPELYINEHRKMLQILEHFRRTLPCLEEKAPGERRRDLIDLFDRGYWYKRLHEHHDNRERNILYPTLDRVTGEEERRELIARCIP</sequence>
<evidence type="ECO:0000313" key="1">
    <source>
        <dbReference type="EMBL" id="BBL78654.1"/>
    </source>
</evidence>
<dbReference type="EMBL" id="AP019791">
    <property type="protein sequence ID" value="BBL78654.1"/>
    <property type="molecule type" value="Genomic_DNA"/>
</dbReference>
<reference evidence="1" key="1">
    <citation type="journal article" date="2019" name="Microbiol. Resour. Announc.">
        <title>Complete Genome Sequence of Rubrobacter xylanophilus Strain AA3-22, Isolated from Arima Onsen in Japan.</title>
        <authorList>
            <person name="Tomariguchi N."/>
            <person name="Miyazaki K."/>
        </authorList>
    </citation>
    <scope>NUCLEOTIDE SEQUENCE [LARGE SCALE GENOMIC DNA]</scope>
    <source>
        <strain evidence="1">AA3-22</strain>
    </source>
</reference>
<name>A0A510HFE3_9ACTN</name>